<dbReference type="GO" id="GO:0006298">
    <property type="term" value="P:mismatch repair"/>
    <property type="evidence" value="ECO:0007669"/>
    <property type="project" value="InterPro"/>
</dbReference>
<dbReference type="InterPro" id="IPR004603">
    <property type="entry name" value="DNA_mismatch_endonuc_vsr"/>
</dbReference>
<sequence>MSAEKRSALMSRIRGRDTGPEKRMREILQRLGVDFTEQDRGLPGRPDFVLVEPRLVILVDGDFWHGWRFDEWKHKLSSDWRRKIQSNIRRDRRNRTALRADGWTVVRVWEHQLERSTPQVRRRLRDNLRRIAAARGLAKAAEPATEDA</sequence>
<comment type="caution">
    <text evidence="7">The sequence shown here is derived from an EMBL/GenBank/DDBJ whole genome shotgun (WGS) entry which is preliminary data.</text>
</comment>
<dbReference type="AlphaFoldDB" id="A0A5C4MJ67"/>
<evidence type="ECO:0000256" key="3">
    <source>
        <dbReference type="ARBA" id="ARBA00022763"/>
    </source>
</evidence>
<dbReference type="RefSeq" id="WP_139078958.1">
    <property type="nucleotide sequence ID" value="NZ_VDFU01000049.1"/>
</dbReference>
<dbReference type="SUPFAM" id="SSF52980">
    <property type="entry name" value="Restriction endonuclease-like"/>
    <property type="match status" value="1"/>
</dbReference>
<comment type="similarity">
    <text evidence="6">Belongs to the Vsr family.</text>
</comment>
<proteinExistence type="inferred from homology"/>
<evidence type="ECO:0000313" key="7">
    <source>
        <dbReference type="EMBL" id="TNC45237.1"/>
    </source>
</evidence>
<dbReference type="InterPro" id="IPR011335">
    <property type="entry name" value="Restrct_endonuc-II-like"/>
</dbReference>
<dbReference type="EMBL" id="VDFU01000049">
    <property type="protein sequence ID" value="TNC45237.1"/>
    <property type="molecule type" value="Genomic_DNA"/>
</dbReference>
<evidence type="ECO:0000256" key="6">
    <source>
        <dbReference type="ARBA" id="ARBA00029466"/>
    </source>
</evidence>
<dbReference type="NCBIfam" id="TIGR00632">
    <property type="entry name" value="vsr"/>
    <property type="match status" value="1"/>
</dbReference>
<keyword evidence="4" id="KW-0378">Hydrolase</keyword>
<protein>
    <submittedName>
        <fullName evidence="7">Very short patch repair endonuclease</fullName>
    </submittedName>
</protein>
<evidence type="ECO:0000256" key="2">
    <source>
        <dbReference type="ARBA" id="ARBA00022759"/>
    </source>
</evidence>
<evidence type="ECO:0000313" key="8">
    <source>
        <dbReference type="Proteomes" id="UP000305887"/>
    </source>
</evidence>
<accession>A0A5C4MJ67</accession>
<keyword evidence="1" id="KW-0540">Nuclease</keyword>
<name>A0A5C4MJ67_9RHOB</name>
<dbReference type="GO" id="GO:0016787">
    <property type="term" value="F:hydrolase activity"/>
    <property type="evidence" value="ECO:0007669"/>
    <property type="project" value="UniProtKB-KW"/>
</dbReference>
<dbReference type="CDD" id="cd00221">
    <property type="entry name" value="Vsr"/>
    <property type="match status" value="1"/>
</dbReference>
<dbReference type="GO" id="GO:0004519">
    <property type="term" value="F:endonuclease activity"/>
    <property type="evidence" value="ECO:0007669"/>
    <property type="project" value="UniProtKB-KW"/>
</dbReference>
<evidence type="ECO:0000256" key="4">
    <source>
        <dbReference type="ARBA" id="ARBA00022801"/>
    </source>
</evidence>
<reference evidence="7 8" key="1">
    <citation type="submission" date="2019-06" db="EMBL/GenBank/DDBJ databases">
        <title>YIM 131921 draft genome.</title>
        <authorList>
            <person name="Jiang L."/>
        </authorList>
    </citation>
    <scope>NUCLEOTIDE SEQUENCE [LARGE SCALE GENOMIC DNA]</scope>
    <source>
        <strain evidence="7 8">YIM 131921</strain>
    </source>
</reference>
<keyword evidence="3" id="KW-0227">DNA damage</keyword>
<dbReference type="Gene3D" id="3.40.960.10">
    <property type="entry name" value="VSR Endonuclease"/>
    <property type="match status" value="1"/>
</dbReference>
<evidence type="ECO:0000256" key="5">
    <source>
        <dbReference type="ARBA" id="ARBA00023204"/>
    </source>
</evidence>
<keyword evidence="8" id="KW-1185">Reference proteome</keyword>
<evidence type="ECO:0000256" key="1">
    <source>
        <dbReference type="ARBA" id="ARBA00022722"/>
    </source>
</evidence>
<organism evidence="7 8">
    <name type="scientific">Rubellimicrobium rubrum</name>
    <dbReference type="NCBI Taxonomy" id="2585369"/>
    <lineage>
        <taxon>Bacteria</taxon>
        <taxon>Pseudomonadati</taxon>
        <taxon>Pseudomonadota</taxon>
        <taxon>Alphaproteobacteria</taxon>
        <taxon>Rhodobacterales</taxon>
        <taxon>Roseobacteraceae</taxon>
        <taxon>Rubellimicrobium</taxon>
    </lineage>
</organism>
<dbReference type="Pfam" id="PF03852">
    <property type="entry name" value="Vsr"/>
    <property type="match status" value="1"/>
</dbReference>
<dbReference type="OrthoDB" id="9801520at2"/>
<keyword evidence="5" id="KW-0234">DNA repair</keyword>
<keyword evidence="2 7" id="KW-0255">Endonuclease</keyword>
<gene>
    <name evidence="7" type="ORF">FHG66_20235</name>
</gene>
<dbReference type="Proteomes" id="UP000305887">
    <property type="component" value="Unassembled WGS sequence"/>
</dbReference>